<dbReference type="RefSeq" id="WP_183950495.1">
    <property type="nucleotide sequence ID" value="NZ_JACIDH010000001.1"/>
</dbReference>
<comment type="caution">
    <text evidence="1">The sequence shown here is derived from an EMBL/GenBank/DDBJ whole genome shotgun (WGS) entry which is preliminary data.</text>
</comment>
<evidence type="ECO:0000313" key="2">
    <source>
        <dbReference type="Proteomes" id="UP000538670"/>
    </source>
</evidence>
<proteinExistence type="predicted"/>
<keyword evidence="2" id="KW-1185">Reference proteome</keyword>
<reference evidence="1 2" key="1">
    <citation type="submission" date="2020-08" db="EMBL/GenBank/DDBJ databases">
        <title>Genomic Encyclopedia of Type Strains, Phase IV (KMG-IV): sequencing the most valuable type-strain genomes for metagenomic binning, comparative biology and taxonomic classification.</title>
        <authorList>
            <person name="Goeker M."/>
        </authorList>
    </citation>
    <scope>NUCLEOTIDE SEQUENCE [LARGE SCALE GENOMIC DNA]</scope>
    <source>
        <strain evidence="1 2">DSM 19512</strain>
    </source>
</reference>
<dbReference type="AlphaFoldDB" id="A0A7W6AAL6"/>
<evidence type="ECO:0000313" key="1">
    <source>
        <dbReference type="EMBL" id="MBB3878335.1"/>
    </source>
</evidence>
<accession>A0A7W6AAL6</accession>
<protein>
    <submittedName>
        <fullName evidence="1">Uncharacterized protein</fullName>
    </submittedName>
</protein>
<sequence>MVIYEPLKICVSLKASASDLVGFHWQTNAIAADFILPGRDKELLRVAFGRECIVRLLDEMPLSTEDDPVLRQGMAKDHFAYRVSGAPFSRRQSPSWLEIMAPVSHYQFVTGWACMDVLSPASPTFEIIERPSDAAK</sequence>
<name>A0A7W6AAL6_9SPHN</name>
<gene>
    <name evidence="1" type="ORF">GGR48_000738</name>
</gene>
<organism evidence="1 2">
    <name type="scientific">Sphingomonas pseudosanguinis</name>
    <dbReference type="NCBI Taxonomy" id="413712"/>
    <lineage>
        <taxon>Bacteria</taxon>
        <taxon>Pseudomonadati</taxon>
        <taxon>Pseudomonadota</taxon>
        <taxon>Alphaproteobacteria</taxon>
        <taxon>Sphingomonadales</taxon>
        <taxon>Sphingomonadaceae</taxon>
        <taxon>Sphingomonas</taxon>
    </lineage>
</organism>
<dbReference type="Proteomes" id="UP000538670">
    <property type="component" value="Unassembled WGS sequence"/>
</dbReference>
<dbReference type="EMBL" id="JACIDH010000001">
    <property type="protein sequence ID" value="MBB3878335.1"/>
    <property type="molecule type" value="Genomic_DNA"/>
</dbReference>